<dbReference type="KEGG" id="smao:CAG99_18955"/>
<gene>
    <name evidence="2" type="ORF">CAG99_18955</name>
</gene>
<evidence type="ECO:0000313" key="2">
    <source>
        <dbReference type="EMBL" id="ARQ70639.1"/>
    </source>
</evidence>
<accession>A0A1W7D154</accession>
<name>A0A1W7D154_9ACTN</name>
<protein>
    <submittedName>
        <fullName evidence="2">Uncharacterized protein</fullName>
    </submittedName>
</protein>
<organism evidence="2 3">
    <name type="scientific">Streptomyces marincola</name>
    <dbReference type="NCBI Taxonomy" id="2878388"/>
    <lineage>
        <taxon>Bacteria</taxon>
        <taxon>Bacillati</taxon>
        <taxon>Actinomycetota</taxon>
        <taxon>Actinomycetes</taxon>
        <taxon>Kitasatosporales</taxon>
        <taxon>Streptomycetaceae</taxon>
        <taxon>Streptomyces</taxon>
    </lineage>
</organism>
<dbReference type="AlphaFoldDB" id="A0A1W7D154"/>
<dbReference type="EMBL" id="CP021121">
    <property type="protein sequence ID" value="ARQ70639.1"/>
    <property type="molecule type" value="Genomic_DNA"/>
</dbReference>
<evidence type="ECO:0000256" key="1">
    <source>
        <dbReference type="SAM" id="MobiDB-lite"/>
    </source>
</evidence>
<dbReference type="OrthoDB" id="669978at2"/>
<dbReference type="Proteomes" id="UP000194218">
    <property type="component" value="Chromosome"/>
</dbReference>
<keyword evidence="3" id="KW-1185">Reference proteome</keyword>
<dbReference type="RefSeq" id="WP_086160489.1">
    <property type="nucleotide sequence ID" value="NZ_CP021121.1"/>
</dbReference>
<feature type="compositionally biased region" description="Gly residues" evidence="1">
    <location>
        <begin position="62"/>
        <end position="71"/>
    </location>
</feature>
<sequence length="152" mass="16195">MKGVAGLLNALHRGETALAAHLLAVADRHRAEHEVHHVATDLARWSRRHGELIADAAPRYGGAIGPGGGQEAAGRGAEDSDDVPPLLLDLRALHLAASGNAVYWEMLGQAARATRDERLLDLADTCLPHAMRQVGWARIMLTTQSPQLIVAG</sequence>
<reference evidence="2 3" key="1">
    <citation type="submission" date="2017-05" db="EMBL/GenBank/DDBJ databases">
        <title>Complete genome sequence of Streptomyces sp. SCSIO 03032 revealed the diverse biosynthetic pathways for its bioactive secondary metabolites.</title>
        <authorList>
            <person name="Ma L."/>
            <person name="Zhu Y."/>
            <person name="Zhang W."/>
            <person name="Zhang G."/>
            <person name="Tian X."/>
            <person name="Zhang S."/>
            <person name="Zhang C."/>
        </authorList>
    </citation>
    <scope>NUCLEOTIDE SEQUENCE [LARGE SCALE GENOMIC DNA]</scope>
    <source>
        <strain evidence="2 3">SCSIO 03032</strain>
    </source>
</reference>
<evidence type="ECO:0000313" key="3">
    <source>
        <dbReference type="Proteomes" id="UP000194218"/>
    </source>
</evidence>
<proteinExistence type="predicted"/>
<feature type="region of interest" description="Disordered" evidence="1">
    <location>
        <begin position="61"/>
        <end position="80"/>
    </location>
</feature>